<keyword evidence="1" id="KW-0732">Signal</keyword>
<accession>A0A915CYP0</accession>
<reference evidence="3" key="1">
    <citation type="submission" date="2022-11" db="UniProtKB">
        <authorList>
            <consortium name="WormBaseParasite"/>
        </authorList>
    </citation>
    <scope>IDENTIFICATION</scope>
</reference>
<feature type="chain" id="PRO_5036964237" evidence="1">
    <location>
        <begin position="17"/>
        <end position="148"/>
    </location>
</feature>
<evidence type="ECO:0000313" key="3">
    <source>
        <dbReference type="WBParaSite" id="jg13561"/>
    </source>
</evidence>
<name>A0A915CYP0_9BILA</name>
<dbReference type="WBParaSite" id="jg13561">
    <property type="protein sequence ID" value="jg13561"/>
    <property type="gene ID" value="jg13561"/>
</dbReference>
<organism evidence="2 3">
    <name type="scientific">Ditylenchus dipsaci</name>
    <dbReference type="NCBI Taxonomy" id="166011"/>
    <lineage>
        <taxon>Eukaryota</taxon>
        <taxon>Metazoa</taxon>
        <taxon>Ecdysozoa</taxon>
        <taxon>Nematoda</taxon>
        <taxon>Chromadorea</taxon>
        <taxon>Rhabditida</taxon>
        <taxon>Tylenchina</taxon>
        <taxon>Tylenchomorpha</taxon>
        <taxon>Sphaerularioidea</taxon>
        <taxon>Anguinidae</taxon>
        <taxon>Anguininae</taxon>
        <taxon>Ditylenchus</taxon>
    </lineage>
</organism>
<keyword evidence="2" id="KW-1185">Reference proteome</keyword>
<sequence>MLVVVTVVVLLAGCSAQIYPITPQPAINMVSSSSRPVEMELVDQIESIDVTSNQVVISTSRMGPPESMKVSIGVVDIETGRYTINFLTPNRWYGIRFRCEQQYGGPAGTIYVNQEDHLVKTHKKDGSIWTHSPWSQFPLNAMEMEADL</sequence>
<protein>
    <submittedName>
        <fullName evidence="3">Uncharacterized protein</fullName>
    </submittedName>
</protein>
<feature type="signal peptide" evidence="1">
    <location>
        <begin position="1"/>
        <end position="16"/>
    </location>
</feature>
<evidence type="ECO:0000256" key="1">
    <source>
        <dbReference type="SAM" id="SignalP"/>
    </source>
</evidence>
<dbReference type="AlphaFoldDB" id="A0A915CYP0"/>
<dbReference type="Proteomes" id="UP000887574">
    <property type="component" value="Unplaced"/>
</dbReference>
<evidence type="ECO:0000313" key="2">
    <source>
        <dbReference type="Proteomes" id="UP000887574"/>
    </source>
</evidence>
<proteinExistence type="predicted"/>